<dbReference type="InterPro" id="IPR047246">
    <property type="entry name" value="ThrRS_anticodon"/>
</dbReference>
<dbReference type="EC" id="6.1.1.3" evidence="3"/>
<dbReference type="GO" id="GO:0006435">
    <property type="term" value="P:threonyl-tRNA aminoacylation"/>
    <property type="evidence" value="ECO:0007669"/>
    <property type="project" value="InterPro"/>
</dbReference>
<evidence type="ECO:0000256" key="8">
    <source>
        <dbReference type="ARBA" id="ARBA00022917"/>
    </source>
</evidence>
<evidence type="ECO:0000259" key="14">
    <source>
        <dbReference type="PROSITE" id="PS51880"/>
    </source>
</evidence>
<reference evidence="15" key="2">
    <citation type="submission" date="2025-09" db="UniProtKB">
        <authorList>
            <consortium name="Ensembl"/>
        </authorList>
    </citation>
    <scope>IDENTIFICATION</scope>
</reference>
<keyword evidence="4" id="KW-0963">Cytoplasm</keyword>
<dbReference type="PRINTS" id="PR01047">
    <property type="entry name" value="TRNASYNTHTHR"/>
</dbReference>
<dbReference type="Pfam" id="PF07973">
    <property type="entry name" value="tRNA_SAD"/>
    <property type="match status" value="1"/>
</dbReference>
<dbReference type="InterPro" id="IPR004154">
    <property type="entry name" value="Anticodon-bd"/>
</dbReference>
<feature type="domain" description="TGS" evidence="14">
    <location>
        <begin position="42"/>
        <end position="106"/>
    </location>
</feature>
<dbReference type="Gene3D" id="3.30.930.10">
    <property type="entry name" value="Bira Bifunctional Protein, Domain 2"/>
    <property type="match status" value="1"/>
</dbReference>
<dbReference type="Pfam" id="PF02824">
    <property type="entry name" value="TGS"/>
    <property type="match status" value="1"/>
</dbReference>
<dbReference type="GO" id="GO:0004829">
    <property type="term" value="F:threonine-tRNA ligase activity"/>
    <property type="evidence" value="ECO:0007669"/>
    <property type="project" value="UniProtKB-EC"/>
</dbReference>
<dbReference type="SUPFAM" id="SSF55681">
    <property type="entry name" value="Class II aaRS and biotin synthetases"/>
    <property type="match status" value="1"/>
</dbReference>
<dbReference type="FunFam" id="3.10.20.30:FF:000006">
    <property type="entry name" value="Threonine--tRNA ligase, cytoplasmic"/>
    <property type="match status" value="1"/>
</dbReference>
<dbReference type="GO" id="GO:0005524">
    <property type="term" value="F:ATP binding"/>
    <property type="evidence" value="ECO:0007669"/>
    <property type="project" value="UniProtKB-KW"/>
</dbReference>
<comment type="function">
    <text evidence="12">Catalyzes the attachment of threonine to tRNA(Thr) in a two-step reaction: threonine is first activated by ATP to form Thr-AMP and then transferred to the acceptor end of tRNA(Thr). Also edits incorrectly charged tRNA(Thr) via its editing domain, at the post-transfer stage.</text>
</comment>
<comment type="catalytic activity">
    <reaction evidence="11">
        <text>tRNA(Thr) + L-threonine + ATP = L-threonyl-tRNA(Thr) + AMP + diphosphate + H(+)</text>
        <dbReference type="Rhea" id="RHEA:24624"/>
        <dbReference type="Rhea" id="RHEA-COMP:9670"/>
        <dbReference type="Rhea" id="RHEA-COMP:9704"/>
        <dbReference type="ChEBI" id="CHEBI:15378"/>
        <dbReference type="ChEBI" id="CHEBI:30616"/>
        <dbReference type="ChEBI" id="CHEBI:33019"/>
        <dbReference type="ChEBI" id="CHEBI:57926"/>
        <dbReference type="ChEBI" id="CHEBI:78442"/>
        <dbReference type="ChEBI" id="CHEBI:78534"/>
        <dbReference type="ChEBI" id="CHEBI:456215"/>
        <dbReference type="EC" id="6.1.1.3"/>
    </reaction>
</comment>
<dbReference type="Ensembl" id="ENSOTST00005057559.2">
    <property type="protein sequence ID" value="ENSOTSP00005052870.2"/>
    <property type="gene ID" value="ENSOTSG00005024277.2"/>
</dbReference>
<dbReference type="GeneTree" id="ENSGT00940000154969"/>
<reference evidence="15" key="1">
    <citation type="submission" date="2025-08" db="UniProtKB">
        <authorList>
            <consortium name="Ensembl"/>
        </authorList>
    </citation>
    <scope>IDENTIFICATION</scope>
</reference>
<dbReference type="InterPro" id="IPR002314">
    <property type="entry name" value="aa-tRNA-synt_IIb"/>
</dbReference>
<dbReference type="Gene3D" id="3.10.20.30">
    <property type="match status" value="1"/>
</dbReference>
<dbReference type="Pfam" id="PF03129">
    <property type="entry name" value="HGTP_anticodon"/>
    <property type="match status" value="1"/>
</dbReference>
<evidence type="ECO:0000256" key="9">
    <source>
        <dbReference type="ARBA" id="ARBA00023146"/>
    </source>
</evidence>
<keyword evidence="16" id="KW-1185">Reference proteome</keyword>
<dbReference type="Pfam" id="PF00587">
    <property type="entry name" value="tRNA-synt_2b"/>
    <property type="match status" value="1"/>
</dbReference>
<dbReference type="InterPro" id="IPR012947">
    <property type="entry name" value="tRNA_SAD"/>
</dbReference>
<dbReference type="PROSITE" id="PS51880">
    <property type="entry name" value="TGS"/>
    <property type="match status" value="1"/>
</dbReference>
<keyword evidence="8" id="KW-0648">Protein biosynthesis</keyword>
<gene>
    <name evidence="15" type="primary">TARS1</name>
</gene>
<dbReference type="InterPro" id="IPR033728">
    <property type="entry name" value="ThrRS_core"/>
</dbReference>
<evidence type="ECO:0000313" key="16">
    <source>
        <dbReference type="Proteomes" id="UP000694402"/>
    </source>
</evidence>
<dbReference type="InterPro" id="IPR012676">
    <property type="entry name" value="TGS-like"/>
</dbReference>
<feature type="domain" description="Aminoacyl-transfer RNA synthetases class-II family profile" evidence="13">
    <location>
        <begin position="305"/>
        <end position="562"/>
    </location>
</feature>
<evidence type="ECO:0000256" key="11">
    <source>
        <dbReference type="ARBA" id="ARBA00049515"/>
    </source>
</evidence>
<organism evidence="15 16">
    <name type="scientific">Oncorhynchus tshawytscha</name>
    <name type="common">Chinook salmon</name>
    <name type="synonym">Salmo tshawytscha</name>
    <dbReference type="NCBI Taxonomy" id="74940"/>
    <lineage>
        <taxon>Eukaryota</taxon>
        <taxon>Metazoa</taxon>
        <taxon>Chordata</taxon>
        <taxon>Craniata</taxon>
        <taxon>Vertebrata</taxon>
        <taxon>Euteleostomi</taxon>
        <taxon>Actinopterygii</taxon>
        <taxon>Neopterygii</taxon>
        <taxon>Teleostei</taxon>
        <taxon>Protacanthopterygii</taxon>
        <taxon>Salmoniformes</taxon>
        <taxon>Salmonidae</taxon>
        <taxon>Salmoninae</taxon>
        <taxon>Oncorhynchus</taxon>
    </lineage>
</organism>
<dbReference type="CDD" id="cd01667">
    <property type="entry name" value="TGS_ThrRS"/>
    <property type="match status" value="1"/>
</dbReference>
<comment type="similarity">
    <text evidence="2">Belongs to the class-II aminoacyl-tRNA synthetase family.</text>
</comment>
<dbReference type="InterPro" id="IPR018163">
    <property type="entry name" value="Thr/Ala-tRNA-synth_IIc_edit"/>
</dbReference>
<evidence type="ECO:0000256" key="10">
    <source>
        <dbReference type="ARBA" id="ARBA00031900"/>
    </source>
</evidence>
<comment type="subcellular location">
    <subcellularLocation>
        <location evidence="1">Cytoplasm</location>
    </subcellularLocation>
</comment>
<dbReference type="GO" id="GO:0005739">
    <property type="term" value="C:mitochondrion"/>
    <property type="evidence" value="ECO:0007669"/>
    <property type="project" value="TreeGrafter"/>
</dbReference>
<dbReference type="SMART" id="SM00863">
    <property type="entry name" value="tRNA_SAD"/>
    <property type="match status" value="1"/>
</dbReference>
<sequence>GRRSQRWKEEEGCSGRRWWEDRGKWRSGLQSLSQSLSRAEKDSKSIKVTLPDGKVVEAESWKTTPYQVAAGISQGLADATVIAKVNSSVWDLDRPLEENCSLQLLKFDDDEAKAVYWHSSAHIMGEAMERVYGGCLCYGPPIENGFYYDMFLDQEGVSSNDFPCLENLCKKIIKEKQPFERLEIKKETLLEMFKFPCVFILSVLTRCGPLIDLCRGPHVRHTGKIKALKIHKNSSTYWEGKADMETLQRIYGISFPDPKMLKEWERFQEEAKNRDHRKLGREQDLFFFHDLSPGSCFFLPKGSYIYNSLVDFIRSEYRKRGFQEVVTPNIYNSKLWQTSGHWQHYSDNMFSFEVEKEVFALKPMNCPGHCLMFDHRPRSWRELPLRMADFGVLHRNELSGALTGLTRVRRFQQDDAHIFCTMDQIEEEIKGCLDFLRTVYDCFGFSFKLNLSTRPEKFLGEPAVWDQAEKQLENSLNEFGEKWVLNPGDGAFYGPKIDIQIKDAIGRYHQCATIQLDFQLPIRFNLTFVRTGSLPVIIHRAILGSVERMIAILTENYGGKWPLWLSPRQVMVVPVGPTLDDYAQKIRDDFHRGGLMTDVDCDASCTLNKKIRNAQLAQYNFILVVGEKEKTSETVNVRTRDNKVHGERSVNECMERLKQLKASRSRNAEEEF</sequence>
<dbReference type="Gene3D" id="3.40.50.800">
    <property type="entry name" value="Anticodon-binding domain"/>
    <property type="match status" value="1"/>
</dbReference>
<name>A0A8C8LZH7_ONCTS</name>
<evidence type="ECO:0000313" key="15">
    <source>
        <dbReference type="Ensembl" id="ENSOTSP00005052870.2"/>
    </source>
</evidence>
<evidence type="ECO:0000256" key="7">
    <source>
        <dbReference type="ARBA" id="ARBA00022840"/>
    </source>
</evidence>
<dbReference type="InterPro" id="IPR006195">
    <property type="entry name" value="aa-tRNA-synth_II"/>
</dbReference>
<dbReference type="AlphaFoldDB" id="A0A8C8LZH7"/>
<dbReference type="PANTHER" id="PTHR11451:SF54">
    <property type="entry name" value="THREONINE--TRNA LIGASE"/>
    <property type="match status" value="1"/>
</dbReference>
<proteinExistence type="inferred from homology"/>
<keyword evidence="9" id="KW-0030">Aminoacyl-tRNA synthetase</keyword>
<dbReference type="InterPro" id="IPR036621">
    <property type="entry name" value="Anticodon-bd_dom_sf"/>
</dbReference>
<dbReference type="FunFam" id="3.30.930.10:FF:000009">
    <property type="entry name" value="Threonine--tRNA ligase 2, cytoplasmic"/>
    <property type="match status" value="1"/>
</dbReference>
<evidence type="ECO:0000256" key="6">
    <source>
        <dbReference type="ARBA" id="ARBA00022741"/>
    </source>
</evidence>
<evidence type="ECO:0000256" key="12">
    <source>
        <dbReference type="ARBA" id="ARBA00058080"/>
    </source>
</evidence>
<dbReference type="InterPro" id="IPR002320">
    <property type="entry name" value="Thr-tRNA-ligase_IIa"/>
</dbReference>
<evidence type="ECO:0000256" key="3">
    <source>
        <dbReference type="ARBA" id="ARBA00013163"/>
    </source>
</evidence>
<dbReference type="PANTHER" id="PTHR11451">
    <property type="entry name" value="THREONINE-TRNA LIGASE"/>
    <property type="match status" value="1"/>
</dbReference>
<evidence type="ECO:0000259" key="13">
    <source>
        <dbReference type="PROSITE" id="PS50862"/>
    </source>
</evidence>
<keyword evidence="6" id="KW-0547">Nucleotide-binding</keyword>
<dbReference type="NCBIfam" id="TIGR00418">
    <property type="entry name" value="thrS"/>
    <property type="match status" value="1"/>
</dbReference>
<dbReference type="InterPro" id="IPR004095">
    <property type="entry name" value="TGS"/>
</dbReference>
<dbReference type="FunFam" id="3.30.980.10:FF:000003">
    <property type="entry name" value="Threonine--tRNA ligase, cytoplasmic"/>
    <property type="match status" value="1"/>
</dbReference>
<dbReference type="CDD" id="cd00771">
    <property type="entry name" value="ThrRS_core"/>
    <property type="match status" value="1"/>
</dbReference>
<dbReference type="SUPFAM" id="SSF52954">
    <property type="entry name" value="Class II aaRS ABD-related"/>
    <property type="match status" value="1"/>
</dbReference>
<evidence type="ECO:0000256" key="2">
    <source>
        <dbReference type="ARBA" id="ARBA00008226"/>
    </source>
</evidence>
<dbReference type="InterPro" id="IPR045864">
    <property type="entry name" value="aa-tRNA-synth_II/BPL/LPL"/>
</dbReference>
<accession>A0A8C8LZH7</accession>
<protein>
    <recommendedName>
        <fullName evidence="3">threonine--tRNA ligase</fullName>
        <ecNumber evidence="3">6.1.1.3</ecNumber>
    </recommendedName>
    <alternativeName>
        <fullName evidence="10">Threonyl-tRNA synthetase</fullName>
    </alternativeName>
</protein>
<dbReference type="SUPFAM" id="SSF55186">
    <property type="entry name" value="ThrRS/AlaRS common domain"/>
    <property type="match status" value="1"/>
</dbReference>
<dbReference type="Proteomes" id="UP000694402">
    <property type="component" value="Unassembled WGS sequence"/>
</dbReference>
<evidence type="ECO:0000256" key="4">
    <source>
        <dbReference type="ARBA" id="ARBA00022490"/>
    </source>
</evidence>
<dbReference type="Gene3D" id="3.30.980.10">
    <property type="entry name" value="Threonyl-trna Synthetase, Chain A, domain 2"/>
    <property type="match status" value="1"/>
</dbReference>
<keyword evidence="7" id="KW-0067">ATP-binding</keyword>
<dbReference type="SUPFAM" id="SSF81271">
    <property type="entry name" value="TGS-like"/>
    <property type="match status" value="1"/>
</dbReference>
<dbReference type="PROSITE" id="PS50862">
    <property type="entry name" value="AA_TRNA_LIGASE_II"/>
    <property type="match status" value="1"/>
</dbReference>
<dbReference type="CDD" id="cd00860">
    <property type="entry name" value="ThrRS_anticodon"/>
    <property type="match status" value="1"/>
</dbReference>
<keyword evidence="5" id="KW-0436">Ligase</keyword>
<dbReference type="FunFam" id="3.40.50.800:FF:000003">
    <property type="entry name" value="Threonine--tRNA ligase 2, cytoplasmic"/>
    <property type="match status" value="1"/>
</dbReference>
<dbReference type="InterPro" id="IPR012675">
    <property type="entry name" value="Beta-grasp_dom_sf"/>
</dbReference>
<evidence type="ECO:0000256" key="5">
    <source>
        <dbReference type="ARBA" id="ARBA00022598"/>
    </source>
</evidence>
<evidence type="ECO:0000256" key="1">
    <source>
        <dbReference type="ARBA" id="ARBA00004496"/>
    </source>
</evidence>
<dbReference type="HAMAP" id="MF_00184">
    <property type="entry name" value="Thr_tRNA_synth"/>
    <property type="match status" value="1"/>
</dbReference>